<sequence>MISIKRISNGLYELTYLDKKIYFCISICSKNRDTIENELIHIGLNRDEIQAIIPENLVKTPLQFIQALINHILYGSEFNVRNKGLLLSMLVIGEDQISEAVEILSRSYRESTRYYLLSISDSCRNIADQTCEPFIINDISQEWMHYKQLVKNLASLLKRL</sequence>
<proteinExistence type="predicted"/>
<reference evidence="1" key="1">
    <citation type="journal article" date="2020" name="mSystems">
        <title>Genome- and Community-Level Interaction Insights into Carbon Utilization and Element Cycling Functions of Hydrothermarchaeota in Hydrothermal Sediment.</title>
        <authorList>
            <person name="Zhou Z."/>
            <person name="Liu Y."/>
            <person name="Xu W."/>
            <person name="Pan J."/>
            <person name="Luo Z.H."/>
            <person name="Li M."/>
        </authorList>
    </citation>
    <scope>NUCLEOTIDE SEQUENCE [LARGE SCALE GENOMIC DNA]</scope>
    <source>
        <strain evidence="2">SpSt-622</strain>
        <strain evidence="1">SpSt-642</strain>
    </source>
</reference>
<protein>
    <submittedName>
        <fullName evidence="1">Uncharacterized protein</fullName>
    </submittedName>
</protein>
<gene>
    <name evidence="2" type="ORF">ENT92_00505</name>
    <name evidence="1" type="ORF">ENU14_03580</name>
</gene>
<evidence type="ECO:0000313" key="1">
    <source>
        <dbReference type="EMBL" id="HGM58653.1"/>
    </source>
</evidence>
<dbReference type="EMBL" id="DTAN01000020">
    <property type="protein sequence ID" value="HGU64684.1"/>
    <property type="molecule type" value="Genomic_DNA"/>
</dbReference>
<dbReference type="EMBL" id="DTBJ01000025">
    <property type="protein sequence ID" value="HGM58653.1"/>
    <property type="molecule type" value="Genomic_DNA"/>
</dbReference>
<organism evidence="1">
    <name type="scientific">Staphylothermus marinus</name>
    <dbReference type="NCBI Taxonomy" id="2280"/>
    <lineage>
        <taxon>Archaea</taxon>
        <taxon>Thermoproteota</taxon>
        <taxon>Thermoprotei</taxon>
        <taxon>Desulfurococcales</taxon>
        <taxon>Desulfurococcaceae</taxon>
        <taxon>Staphylothermus</taxon>
    </lineage>
</organism>
<evidence type="ECO:0000313" key="2">
    <source>
        <dbReference type="EMBL" id="HGU64684.1"/>
    </source>
</evidence>
<accession>A0A7C4DA35</accession>
<comment type="caution">
    <text evidence="1">The sequence shown here is derived from an EMBL/GenBank/DDBJ whole genome shotgun (WGS) entry which is preliminary data.</text>
</comment>
<name>A0A7C4DA35_STAMA</name>
<dbReference type="AlphaFoldDB" id="A0A7C4DA35"/>